<keyword evidence="3" id="KW-1185">Reference proteome</keyword>
<proteinExistence type="predicted"/>
<dbReference type="KEGG" id="bdr:105232298"/>
<feature type="chain" id="PRO_5045783045" evidence="1">
    <location>
        <begin position="22"/>
        <end position="197"/>
    </location>
</feature>
<evidence type="ECO:0000313" key="3">
    <source>
        <dbReference type="Proteomes" id="UP001652620"/>
    </source>
</evidence>
<sequence length="197" mass="21384">MRLTNLWLLLILLGMISCSLALHGVCTARKGNRRLRVCCNGYKKVGNGCKPLCSQGCENGSCIRPEVCACKPGYVEQNNYRCIPHCNKCTGGTCIAPNVCKCSTGYALNATGVCEPVLTTTLLANSFDKDDDSDDDFGDSGKGRGEAKYRCNHRCIHGTCHGDSCMCNEGYEQQSKEGKNICVAMIPARTGVLKYFN</sequence>
<dbReference type="GeneID" id="105232298"/>
<organism evidence="3 4">
    <name type="scientific">Bactrocera dorsalis</name>
    <name type="common">Oriental fruit fly</name>
    <name type="synonym">Dacus dorsalis</name>
    <dbReference type="NCBI Taxonomy" id="27457"/>
    <lineage>
        <taxon>Eukaryota</taxon>
        <taxon>Metazoa</taxon>
        <taxon>Ecdysozoa</taxon>
        <taxon>Arthropoda</taxon>
        <taxon>Hexapoda</taxon>
        <taxon>Insecta</taxon>
        <taxon>Pterygota</taxon>
        <taxon>Neoptera</taxon>
        <taxon>Endopterygota</taxon>
        <taxon>Diptera</taxon>
        <taxon>Brachycera</taxon>
        <taxon>Muscomorpha</taxon>
        <taxon>Tephritoidea</taxon>
        <taxon>Tephritidae</taxon>
        <taxon>Bactrocera</taxon>
        <taxon>Bactrocera</taxon>
    </lineage>
</organism>
<evidence type="ECO:0000259" key="2">
    <source>
        <dbReference type="SMART" id="SM00181"/>
    </source>
</evidence>
<reference evidence="3" key="1">
    <citation type="submission" date="2025-05" db="UniProtKB">
        <authorList>
            <consortium name="RefSeq"/>
        </authorList>
    </citation>
    <scope>NUCLEOTIDE SEQUENCE [LARGE SCALE GENOMIC DNA]</scope>
</reference>
<keyword evidence="1" id="KW-0732">Signal</keyword>
<dbReference type="Proteomes" id="UP001652620">
    <property type="component" value="Chromosome 1"/>
</dbReference>
<protein>
    <submittedName>
        <fullName evidence="4">Epidermal growth factor-like protein 6</fullName>
    </submittedName>
</protein>
<accession>A0A8N4L462</accession>
<dbReference type="Gene3D" id="2.10.25.10">
    <property type="entry name" value="Laminin"/>
    <property type="match status" value="2"/>
</dbReference>
<name>A0A8N4L462_BACDO</name>
<dbReference type="RefSeq" id="XP_029408717.2">
    <property type="nucleotide sequence ID" value="XM_029552857.2"/>
</dbReference>
<evidence type="ECO:0000256" key="1">
    <source>
        <dbReference type="SAM" id="SignalP"/>
    </source>
</evidence>
<dbReference type="PANTHER" id="PTHR24047">
    <property type="entry name" value="FI01909P-RELATED"/>
    <property type="match status" value="1"/>
</dbReference>
<dbReference type="PANTHER" id="PTHR24047:SF29">
    <property type="entry name" value="EATER-RELATED"/>
    <property type="match status" value="1"/>
</dbReference>
<dbReference type="AlphaFoldDB" id="A0A8N4L462"/>
<feature type="domain" description="EGF-like" evidence="2">
    <location>
        <begin position="150"/>
        <end position="183"/>
    </location>
</feature>
<feature type="domain" description="EGF-like" evidence="2">
    <location>
        <begin position="52"/>
        <end position="83"/>
    </location>
</feature>
<reference evidence="4" key="2">
    <citation type="submission" date="2025-08" db="UniProtKB">
        <authorList>
            <consortium name="RefSeq"/>
        </authorList>
    </citation>
    <scope>IDENTIFICATION</scope>
    <source>
        <tissue evidence="4">Adult</tissue>
    </source>
</reference>
<evidence type="ECO:0000313" key="4">
    <source>
        <dbReference type="RefSeq" id="XP_029408717.2"/>
    </source>
</evidence>
<dbReference type="SMART" id="SM00181">
    <property type="entry name" value="EGF"/>
    <property type="match status" value="3"/>
</dbReference>
<dbReference type="InterPro" id="IPR000742">
    <property type="entry name" value="EGF"/>
</dbReference>
<dbReference type="OrthoDB" id="409374at2759"/>
<dbReference type="PROSITE" id="PS51257">
    <property type="entry name" value="PROKAR_LIPOPROTEIN"/>
    <property type="match status" value="1"/>
</dbReference>
<feature type="signal peptide" evidence="1">
    <location>
        <begin position="1"/>
        <end position="21"/>
    </location>
</feature>
<gene>
    <name evidence="4" type="primary">LOC105232298</name>
</gene>
<feature type="domain" description="EGF-like" evidence="2">
    <location>
        <begin position="85"/>
        <end position="115"/>
    </location>
</feature>
<dbReference type="InterPro" id="IPR053255">
    <property type="entry name" value="EGF-like_domain"/>
</dbReference>